<dbReference type="InterPro" id="IPR006139">
    <property type="entry name" value="D-isomer_2_OHA_DH_cat_dom"/>
</dbReference>
<dbReference type="SUPFAM" id="SSF51735">
    <property type="entry name" value="NAD(P)-binding Rossmann-fold domains"/>
    <property type="match status" value="1"/>
</dbReference>
<dbReference type="SUPFAM" id="SSF52283">
    <property type="entry name" value="Formate/glycerate dehydrogenase catalytic domain-like"/>
    <property type="match status" value="1"/>
</dbReference>
<keyword evidence="3" id="KW-0520">NAD</keyword>
<dbReference type="GO" id="GO:0051287">
    <property type="term" value="F:NAD binding"/>
    <property type="evidence" value="ECO:0007669"/>
    <property type="project" value="InterPro"/>
</dbReference>
<dbReference type="PANTHER" id="PTHR10996:SF178">
    <property type="entry name" value="2-HYDROXYACID DEHYDROGENASE YGL185C-RELATED"/>
    <property type="match status" value="1"/>
</dbReference>
<feature type="domain" description="D-isomer specific 2-hydroxyacid dehydrogenase NAD-binding" evidence="6">
    <location>
        <begin position="101"/>
        <end position="273"/>
    </location>
</feature>
<evidence type="ECO:0000256" key="3">
    <source>
        <dbReference type="ARBA" id="ARBA00023027"/>
    </source>
</evidence>
<evidence type="ECO:0000256" key="1">
    <source>
        <dbReference type="ARBA" id="ARBA00022857"/>
    </source>
</evidence>
<dbReference type="GO" id="GO:0030267">
    <property type="term" value="F:glyoxylate reductase (NADPH) activity"/>
    <property type="evidence" value="ECO:0007669"/>
    <property type="project" value="TreeGrafter"/>
</dbReference>
<dbReference type="OrthoDB" id="9793626at2"/>
<protein>
    <submittedName>
        <fullName evidence="7">2-hydroxyacid dehydrogenase</fullName>
    </submittedName>
</protein>
<comment type="caution">
    <text evidence="7">The sequence shown here is derived from an EMBL/GenBank/DDBJ whole genome shotgun (WGS) entry which is preliminary data.</text>
</comment>
<proteinExistence type="inferred from homology"/>
<sequence length="306" mass="31311">MSRPTVLALATLKPAAMQERLSAEYDLRTTIEDAAGARIVLTSGALGLSAAQMALLPALELIAVNGVGVDAVDLAEARRRGIRVTTTPDVLSDAVAEMALGLAVAVGRRIAEGDRFIRAGSWAAGGKPALGRPVIRGRAGILGYGRIGRSLADLLRGLGMEVLYTARSEKPDAPDAFRPDAQALARDCSLLFVTAAGGTETRGLVDAAVLKALGPEGIVVNVARGPVVDTEALVNALRAGTIAGAGLDVFDDEPTVPPALIEAPNCVLTPHLGSATDAARAAMAALVLENIAAHVAGRPLPTPYEG</sequence>
<dbReference type="InterPro" id="IPR006140">
    <property type="entry name" value="D-isomer_DH_NAD-bd"/>
</dbReference>
<dbReference type="Gene3D" id="3.40.50.720">
    <property type="entry name" value="NAD(P)-binding Rossmann-like Domain"/>
    <property type="match status" value="2"/>
</dbReference>
<reference evidence="7 8" key="1">
    <citation type="submission" date="2018-09" db="EMBL/GenBank/DDBJ databases">
        <title>Paracoccus onubensis nov. sp. a moderate halophilic bacterium isolated from Gruta de las Maravillas (Aracena, Spain).</title>
        <authorList>
            <person name="Jurado V."/>
            <person name="Gutierrez-Patricio S."/>
            <person name="Gonzalez-Pimentel J.L."/>
            <person name="Laiz L."/>
            <person name="Saiz-Jimenez C."/>
        </authorList>
    </citation>
    <scope>NUCLEOTIDE SEQUENCE [LARGE SCALE GENOMIC DNA]</scope>
    <source>
        <strain evidence="7 8">DSM 19484</strain>
    </source>
</reference>
<dbReference type="Pfam" id="PF02826">
    <property type="entry name" value="2-Hacid_dh_C"/>
    <property type="match status" value="1"/>
</dbReference>
<dbReference type="EMBL" id="QZEV01000046">
    <property type="protein sequence ID" value="RJL03440.1"/>
    <property type="molecule type" value="Genomic_DNA"/>
</dbReference>
<evidence type="ECO:0000256" key="4">
    <source>
        <dbReference type="RuleBase" id="RU003719"/>
    </source>
</evidence>
<dbReference type="Proteomes" id="UP000285530">
    <property type="component" value="Unassembled WGS sequence"/>
</dbReference>
<keyword evidence="2 4" id="KW-0560">Oxidoreductase</keyword>
<dbReference type="InterPro" id="IPR050223">
    <property type="entry name" value="D-isomer_2-hydroxyacid_DH"/>
</dbReference>
<comment type="similarity">
    <text evidence="4">Belongs to the D-isomer specific 2-hydroxyacid dehydrogenase family.</text>
</comment>
<feature type="domain" description="D-isomer specific 2-hydroxyacid dehydrogenase catalytic" evidence="5">
    <location>
        <begin position="24"/>
        <end position="302"/>
    </location>
</feature>
<keyword evidence="1" id="KW-0521">NADP</keyword>
<evidence type="ECO:0000313" key="7">
    <source>
        <dbReference type="EMBL" id="RJL03440.1"/>
    </source>
</evidence>
<evidence type="ECO:0000256" key="2">
    <source>
        <dbReference type="ARBA" id="ARBA00023002"/>
    </source>
</evidence>
<dbReference type="GO" id="GO:0005829">
    <property type="term" value="C:cytosol"/>
    <property type="evidence" value="ECO:0007669"/>
    <property type="project" value="TreeGrafter"/>
</dbReference>
<evidence type="ECO:0000259" key="5">
    <source>
        <dbReference type="Pfam" id="PF00389"/>
    </source>
</evidence>
<evidence type="ECO:0000313" key="8">
    <source>
        <dbReference type="Proteomes" id="UP000285530"/>
    </source>
</evidence>
<gene>
    <name evidence="7" type="ORF">D3P06_10165</name>
</gene>
<dbReference type="Pfam" id="PF00389">
    <property type="entry name" value="2-Hacid_dh"/>
    <property type="match status" value="1"/>
</dbReference>
<name>A0A418ZV40_9RHOB</name>
<evidence type="ECO:0000259" key="6">
    <source>
        <dbReference type="Pfam" id="PF02826"/>
    </source>
</evidence>
<dbReference type="AlphaFoldDB" id="A0A418ZV40"/>
<dbReference type="GO" id="GO:0016618">
    <property type="term" value="F:hydroxypyruvate reductase [NAD(P)H] activity"/>
    <property type="evidence" value="ECO:0007669"/>
    <property type="project" value="TreeGrafter"/>
</dbReference>
<dbReference type="InterPro" id="IPR036291">
    <property type="entry name" value="NAD(P)-bd_dom_sf"/>
</dbReference>
<dbReference type="FunFam" id="3.40.50.720:FF:000213">
    <property type="entry name" value="Putative 2-hydroxyacid dehydrogenase"/>
    <property type="match status" value="1"/>
</dbReference>
<dbReference type="PANTHER" id="PTHR10996">
    <property type="entry name" value="2-HYDROXYACID DEHYDROGENASE-RELATED"/>
    <property type="match status" value="1"/>
</dbReference>
<organism evidence="7 8">
    <name type="scientific">Paracoccus aestuarii</name>
    <dbReference type="NCBI Taxonomy" id="453842"/>
    <lineage>
        <taxon>Bacteria</taxon>
        <taxon>Pseudomonadati</taxon>
        <taxon>Pseudomonadota</taxon>
        <taxon>Alphaproteobacteria</taxon>
        <taxon>Rhodobacterales</taxon>
        <taxon>Paracoccaceae</taxon>
        <taxon>Paracoccus</taxon>
    </lineage>
</organism>
<dbReference type="RefSeq" id="WP_119886471.1">
    <property type="nucleotide sequence ID" value="NZ_CP067169.1"/>
</dbReference>
<accession>A0A418ZV40</accession>
<keyword evidence="8" id="KW-1185">Reference proteome</keyword>
<dbReference type="CDD" id="cd12156">
    <property type="entry name" value="HPPR"/>
    <property type="match status" value="1"/>
</dbReference>